<keyword evidence="9" id="KW-1185">Reference proteome</keyword>
<evidence type="ECO:0000313" key="9">
    <source>
        <dbReference type="Proteomes" id="UP000247515"/>
    </source>
</evidence>
<feature type="transmembrane region" description="Helical" evidence="6">
    <location>
        <begin position="286"/>
        <end position="303"/>
    </location>
</feature>
<feature type="transmembrane region" description="Helical" evidence="6">
    <location>
        <begin position="343"/>
        <end position="366"/>
    </location>
</feature>
<feature type="transmembrane region" description="Helical" evidence="6">
    <location>
        <begin position="372"/>
        <end position="394"/>
    </location>
</feature>
<dbReference type="GeneID" id="61305717"/>
<comment type="subcellular location">
    <subcellularLocation>
        <location evidence="1">Cell membrane</location>
        <topology evidence="1">Multi-pass membrane protein</topology>
    </subcellularLocation>
</comment>
<comment type="caution">
    <text evidence="8">The sequence shown here is derived from an EMBL/GenBank/DDBJ whole genome shotgun (WGS) entry which is preliminary data.</text>
</comment>
<feature type="transmembrane region" description="Helical" evidence="6">
    <location>
        <begin position="177"/>
        <end position="203"/>
    </location>
</feature>
<evidence type="ECO:0000256" key="5">
    <source>
        <dbReference type="ARBA" id="ARBA00023136"/>
    </source>
</evidence>
<evidence type="ECO:0000256" key="2">
    <source>
        <dbReference type="ARBA" id="ARBA00022475"/>
    </source>
</evidence>
<feature type="transmembrane region" description="Helical" evidence="6">
    <location>
        <begin position="145"/>
        <end position="165"/>
    </location>
</feature>
<feature type="transmembrane region" description="Helical" evidence="6">
    <location>
        <begin position="59"/>
        <end position="80"/>
    </location>
</feature>
<evidence type="ECO:0000256" key="4">
    <source>
        <dbReference type="ARBA" id="ARBA00022989"/>
    </source>
</evidence>
<accession>A0ABX5MRE3</accession>
<feature type="transmembrane region" description="Helical" evidence="6">
    <location>
        <begin position="87"/>
        <end position="111"/>
    </location>
</feature>
<protein>
    <submittedName>
        <fullName evidence="8">MFS family arabinose efflux permease</fullName>
    </submittedName>
</protein>
<dbReference type="PROSITE" id="PS50850">
    <property type="entry name" value="MFS"/>
    <property type="match status" value="1"/>
</dbReference>
<keyword evidence="2" id="KW-1003">Cell membrane</keyword>
<reference evidence="8 9" key="1">
    <citation type="submission" date="2018-05" db="EMBL/GenBank/DDBJ databases">
        <title>Genomic Encyclopedia of Type Strains, Phase IV (KMG-V): Genome sequencing to study the core and pangenomes of soil and plant-associated prokaryotes.</title>
        <authorList>
            <person name="Whitman W."/>
        </authorList>
    </citation>
    <scope>NUCLEOTIDE SEQUENCE [LARGE SCALE GENOMIC DNA]</scope>
    <source>
        <strain evidence="8 9">SIr-6563</strain>
    </source>
</reference>
<dbReference type="Gene3D" id="1.20.1250.20">
    <property type="entry name" value="MFS general substrate transporter like domains"/>
    <property type="match status" value="1"/>
</dbReference>
<evidence type="ECO:0000256" key="3">
    <source>
        <dbReference type="ARBA" id="ARBA00022692"/>
    </source>
</evidence>
<proteinExistence type="predicted"/>
<evidence type="ECO:0000259" key="7">
    <source>
        <dbReference type="PROSITE" id="PS50850"/>
    </source>
</evidence>
<evidence type="ECO:0000313" key="8">
    <source>
        <dbReference type="EMBL" id="PXX15751.1"/>
    </source>
</evidence>
<evidence type="ECO:0000256" key="1">
    <source>
        <dbReference type="ARBA" id="ARBA00004651"/>
    </source>
</evidence>
<dbReference type="InterPro" id="IPR011701">
    <property type="entry name" value="MFS"/>
</dbReference>
<dbReference type="PANTHER" id="PTHR43124:SF5">
    <property type="entry name" value="PURINE RIBONUCLEOSIDE EFFLUX PUMP NEPI"/>
    <property type="match status" value="1"/>
</dbReference>
<keyword evidence="5 6" id="KW-0472">Membrane</keyword>
<dbReference type="RefSeq" id="WP_065059699.1">
    <property type="nucleotide sequence ID" value="NZ_CADFGS010000014.1"/>
</dbReference>
<feature type="domain" description="Major facilitator superfamily (MFS) profile" evidence="7">
    <location>
        <begin position="22"/>
        <end position="397"/>
    </location>
</feature>
<organism evidence="8 9">
    <name type="scientific">Paraburkholderia tropica</name>
    <dbReference type="NCBI Taxonomy" id="92647"/>
    <lineage>
        <taxon>Bacteria</taxon>
        <taxon>Pseudomonadati</taxon>
        <taxon>Pseudomonadota</taxon>
        <taxon>Betaproteobacteria</taxon>
        <taxon>Burkholderiales</taxon>
        <taxon>Burkholderiaceae</taxon>
        <taxon>Paraburkholderia</taxon>
    </lineage>
</organism>
<dbReference type="PANTHER" id="PTHR43124">
    <property type="entry name" value="PURINE EFFLUX PUMP PBUE"/>
    <property type="match status" value="1"/>
</dbReference>
<dbReference type="Proteomes" id="UP000247515">
    <property type="component" value="Unassembled WGS sequence"/>
</dbReference>
<gene>
    <name evidence="8" type="ORF">C7400_10986</name>
</gene>
<dbReference type="Pfam" id="PF07690">
    <property type="entry name" value="MFS_1"/>
    <property type="match status" value="1"/>
</dbReference>
<dbReference type="EMBL" id="QJJV01000009">
    <property type="protein sequence ID" value="PXX15751.1"/>
    <property type="molecule type" value="Genomic_DNA"/>
</dbReference>
<name>A0ABX5MRE3_9BURK</name>
<feature type="transmembrane region" description="Helical" evidence="6">
    <location>
        <begin position="20"/>
        <end position="39"/>
    </location>
</feature>
<dbReference type="InterPro" id="IPR050189">
    <property type="entry name" value="MFS_Efflux_Transporters"/>
</dbReference>
<feature type="transmembrane region" description="Helical" evidence="6">
    <location>
        <begin position="224"/>
        <end position="246"/>
    </location>
</feature>
<dbReference type="CDD" id="cd17324">
    <property type="entry name" value="MFS_NepI_like"/>
    <property type="match status" value="1"/>
</dbReference>
<dbReference type="InterPro" id="IPR020846">
    <property type="entry name" value="MFS_dom"/>
</dbReference>
<sequence>MSEIDSPLRQSAPDTSRDAWPAVASLALGSFASVTTEFLPVGVLPDVVKSFGVSAGHGGLMMTLPGLFAALAAPGVLLVGKRIDRRTLLLALSVLLLASALTSAVSTQFGWMLLGRAMVGASLGAFWSMALAVAGRLVRADHVHYAAAAVFGGATTAMIVGVPFGTFVADLTSWRGAFLAAAALSAIALIVQIVALPALAATSSATPGAARLLAFARNRMAQRSMATITLLFAAHFGTYTFLVPLLNEAGFAGKDATWVLLAYGAFGFLSNALASRYVARSLRHTLLGATVLMAVTLLALPAATGLRGAVLALVALWGVAWGALPLALNMWHRQIRDIEDETVSAMFTLTTQVGIGCGTVLAGYIVDARGLGANYVTGAAVAALAVLVIVLLPVKGTVEAPVKRAESA</sequence>
<keyword evidence="4 6" id="KW-1133">Transmembrane helix</keyword>
<dbReference type="InterPro" id="IPR036259">
    <property type="entry name" value="MFS_trans_sf"/>
</dbReference>
<feature type="transmembrane region" description="Helical" evidence="6">
    <location>
        <begin position="309"/>
        <end position="331"/>
    </location>
</feature>
<feature type="transmembrane region" description="Helical" evidence="6">
    <location>
        <begin position="117"/>
        <end position="138"/>
    </location>
</feature>
<feature type="transmembrane region" description="Helical" evidence="6">
    <location>
        <begin position="258"/>
        <end position="279"/>
    </location>
</feature>
<dbReference type="SUPFAM" id="SSF103473">
    <property type="entry name" value="MFS general substrate transporter"/>
    <property type="match status" value="1"/>
</dbReference>
<keyword evidence="3 6" id="KW-0812">Transmembrane</keyword>
<evidence type="ECO:0000256" key="6">
    <source>
        <dbReference type="SAM" id="Phobius"/>
    </source>
</evidence>